<keyword evidence="3" id="KW-1185">Reference proteome</keyword>
<evidence type="ECO:0000313" key="2">
    <source>
        <dbReference type="EMBL" id="CAG8453971.1"/>
    </source>
</evidence>
<dbReference type="Gene3D" id="3.40.720.10">
    <property type="entry name" value="Alkaline Phosphatase, subunit A"/>
    <property type="match status" value="1"/>
</dbReference>
<evidence type="ECO:0000313" key="3">
    <source>
        <dbReference type="Proteomes" id="UP000789342"/>
    </source>
</evidence>
<dbReference type="Proteomes" id="UP000789342">
    <property type="component" value="Unassembled WGS sequence"/>
</dbReference>
<comment type="caution">
    <text evidence="2">The sequence shown here is derived from an EMBL/GenBank/DDBJ whole genome shotgun (WGS) entry which is preliminary data.</text>
</comment>
<gene>
    <name evidence="2" type="ORF">AMORRO_LOCUS1045</name>
</gene>
<dbReference type="InterPro" id="IPR017850">
    <property type="entry name" value="Alkaline_phosphatase_core_sf"/>
</dbReference>
<dbReference type="InterPro" id="IPR002591">
    <property type="entry name" value="Phosphodiest/P_Trfase"/>
</dbReference>
<reference evidence="2" key="1">
    <citation type="submission" date="2021-06" db="EMBL/GenBank/DDBJ databases">
        <authorList>
            <person name="Kallberg Y."/>
            <person name="Tangrot J."/>
            <person name="Rosling A."/>
        </authorList>
    </citation>
    <scope>NUCLEOTIDE SEQUENCE</scope>
    <source>
        <strain evidence="2">CL551</strain>
    </source>
</reference>
<feature type="chain" id="PRO_5040395936" evidence="1">
    <location>
        <begin position="22"/>
        <end position="482"/>
    </location>
</feature>
<dbReference type="SUPFAM" id="SSF53649">
    <property type="entry name" value="Alkaline phosphatase-like"/>
    <property type="match status" value="1"/>
</dbReference>
<dbReference type="Pfam" id="PF01663">
    <property type="entry name" value="Phosphodiest"/>
    <property type="match status" value="1"/>
</dbReference>
<dbReference type="PANTHER" id="PTHR10151">
    <property type="entry name" value="ECTONUCLEOTIDE PYROPHOSPHATASE/PHOSPHODIESTERASE"/>
    <property type="match status" value="1"/>
</dbReference>
<dbReference type="AlphaFoldDB" id="A0A9N8VIA7"/>
<accession>A0A9N8VIA7</accession>
<feature type="signal peptide" evidence="1">
    <location>
        <begin position="1"/>
        <end position="21"/>
    </location>
</feature>
<protein>
    <submittedName>
        <fullName evidence="2">14183_t:CDS:1</fullName>
    </submittedName>
</protein>
<dbReference type="OrthoDB" id="2118639at2759"/>
<dbReference type="GO" id="GO:0016787">
    <property type="term" value="F:hydrolase activity"/>
    <property type="evidence" value="ECO:0007669"/>
    <property type="project" value="UniProtKB-ARBA"/>
</dbReference>
<dbReference type="EMBL" id="CAJVPV010000377">
    <property type="protein sequence ID" value="CAG8453971.1"/>
    <property type="molecule type" value="Genomic_DNA"/>
</dbReference>
<sequence length="482" mass="52115">MIIPKLATIVSLLCLVSTSYAIPQKKEKDFKHVLLISIDGLHQVDVDVFTKANPESTIAKLLKNGVYFKKARTSLPSDSFPGLLAQLTGGSPATTGVWYDDAWDGTYFAPGSKCNGTAGYNTVWDESLDMDPKAVVTTLNETALPLRKFKGKCEKVQPYQFLRVNTIFEVAKKHGLVTAWSDKLPAYSIVRGPSGKGVDDLFVPEINGVNKTDTKAVEGYDTLHINAVLNWINGLKADGSSFSVPAIFGANFQSISVTQKAIGAGYKDAAATPSDALVGAFKFVDDALKKFVDALKKKDLENSTIIILSAKHGQSPIDITKLKKISAKLLSAQVGDDKINQLTTDDVALFWLKDHKDSKEAAEKLRANATTLGITTVYEGSSLKEQFGCEPTKDTRCPDIAIKTNVGVIYTTSATKIAEHGGFNEDDIHVPIIVSNPSISAKVDSSSVDTRSIAPFILSVFGINPHELEAVVKEKTETLPVF</sequence>
<proteinExistence type="predicted"/>
<dbReference type="PANTHER" id="PTHR10151:SF120">
    <property type="entry name" value="BIS(5'-ADENOSYL)-TRIPHOSPHATASE"/>
    <property type="match status" value="1"/>
</dbReference>
<keyword evidence="1" id="KW-0732">Signal</keyword>
<evidence type="ECO:0000256" key="1">
    <source>
        <dbReference type="SAM" id="SignalP"/>
    </source>
</evidence>
<name>A0A9N8VIA7_9GLOM</name>
<organism evidence="2 3">
    <name type="scientific">Acaulospora morrowiae</name>
    <dbReference type="NCBI Taxonomy" id="94023"/>
    <lineage>
        <taxon>Eukaryota</taxon>
        <taxon>Fungi</taxon>
        <taxon>Fungi incertae sedis</taxon>
        <taxon>Mucoromycota</taxon>
        <taxon>Glomeromycotina</taxon>
        <taxon>Glomeromycetes</taxon>
        <taxon>Diversisporales</taxon>
        <taxon>Acaulosporaceae</taxon>
        <taxon>Acaulospora</taxon>
    </lineage>
</organism>